<dbReference type="GeneID" id="85375625"/>
<evidence type="ECO:0000313" key="3">
    <source>
        <dbReference type="Proteomes" id="UP001241169"/>
    </source>
</evidence>
<evidence type="ECO:0000256" key="1">
    <source>
        <dbReference type="SAM" id="MobiDB-lite"/>
    </source>
</evidence>
<feature type="region of interest" description="Disordered" evidence="1">
    <location>
        <begin position="1"/>
        <end position="75"/>
    </location>
</feature>
<gene>
    <name evidence="2" type="ORF">CPAR01_07457</name>
</gene>
<evidence type="ECO:0000313" key="2">
    <source>
        <dbReference type="EMBL" id="KAK1541468.1"/>
    </source>
</evidence>
<name>A0ABQ9SPP5_9PEZI</name>
<dbReference type="EMBL" id="MOPA01000005">
    <property type="protein sequence ID" value="KAK1541468.1"/>
    <property type="molecule type" value="Genomic_DNA"/>
</dbReference>
<accession>A0ABQ9SPP5</accession>
<comment type="caution">
    <text evidence="2">The sequence shown here is derived from an EMBL/GenBank/DDBJ whole genome shotgun (WGS) entry which is preliminary data.</text>
</comment>
<feature type="compositionally biased region" description="Basic and acidic residues" evidence="1">
    <location>
        <begin position="26"/>
        <end position="46"/>
    </location>
</feature>
<dbReference type="Proteomes" id="UP001241169">
    <property type="component" value="Unassembled WGS sequence"/>
</dbReference>
<protein>
    <submittedName>
        <fullName evidence="2">Uncharacterized protein</fullName>
    </submittedName>
</protein>
<proteinExistence type="predicted"/>
<organism evidence="2 3">
    <name type="scientific">Colletotrichum paranaense</name>
    <dbReference type="NCBI Taxonomy" id="1914294"/>
    <lineage>
        <taxon>Eukaryota</taxon>
        <taxon>Fungi</taxon>
        <taxon>Dikarya</taxon>
        <taxon>Ascomycota</taxon>
        <taxon>Pezizomycotina</taxon>
        <taxon>Sordariomycetes</taxon>
        <taxon>Hypocreomycetidae</taxon>
        <taxon>Glomerellales</taxon>
        <taxon>Glomerellaceae</taxon>
        <taxon>Colletotrichum</taxon>
        <taxon>Colletotrichum acutatum species complex</taxon>
    </lineage>
</organism>
<sequence>MSQLSSWIGGRGSVAAKLSPGLGLYGRERSASGKRKSELDRPRPPEATEAPEASGSGVLVGGRTAVARETSGIRD</sequence>
<keyword evidence="3" id="KW-1185">Reference proteome</keyword>
<dbReference type="RefSeq" id="XP_060350600.1">
    <property type="nucleotide sequence ID" value="XM_060491726.1"/>
</dbReference>
<reference evidence="2 3" key="1">
    <citation type="submission" date="2016-10" db="EMBL/GenBank/DDBJ databases">
        <title>The genome sequence of Colletotrichum fioriniae PJ7.</title>
        <authorList>
            <person name="Baroncelli R."/>
        </authorList>
    </citation>
    <scope>NUCLEOTIDE SEQUENCE [LARGE SCALE GENOMIC DNA]</scope>
    <source>
        <strain evidence="2 3">IMI 384185</strain>
    </source>
</reference>